<accession>A0ABX3CJX5</accession>
<organism evidence="1 2">
    <name type="scientific">Cytobacillus oceanisediminis</name>
    <dbReference type="NCBI Taxonomy" id="665099"/>
    <lineage>
        <taxon>Bacteria</taxon>
        <taxon>Bacillati</taxon>
        <taxon>Bacillota</taxon>
        <taxon>Bacilli</taxon>
        <taxon>Bacillales</taxon>
        <taxon>Bacillaceae</taxon>
        <taxon>Cytobacillus</taxon>
    </lineage>
</organism>
<dbReference type="EMBL" id="MBRJ01000078">
    <property type="protein sequence ID" value="OHX39210.1"/>
    <property type="molecule type" value="Genomic_DNA"/>
</dbReference>
<dbReference type="InterPro" id="IPR046053">
    <property type="entry name" value="DUF6011"/>
</dbReference>
<evidence type="ECO:0000313" key="2">
    <source>
        <dbReference type="Proteomes" id="UP000180194"/>
    </source>
</evidence>
<comment type="caution">
    <text evidence="1">The sequence shown here is derived from an EMBL/GenBank/DDBJ whole genome shotgun (WGS) entry which is preliminary data.</text>
</comment>
<proteinExistence type="predicted"/>
<keyword evidence="2" id="KW-1185">Reference proteome</keyword>
<dbReference type="Pfam" id="PF19474">
    <property type="entry name" value="DUF6011"/>
    <property type="match status" value="1"/>
</dbReference>
<evidence type="ECO:0000313" key="1">
    <source>
        <dbReference type="EMBL" id="OHX39210.1"/>
    </source>
</evidence>
<evidence type="ECO:0008006" key="3">
    <source>
        <dbReference type="Google" id="ProtNLM"/>
    </source>
</evidence>
<protein>
    <recommendedName>
        <fullName evidence="3">DUF2116 family Zn-ribbon domain-containing protein</fullName>
    </recommendedName>
</protein>
<reference evidence="1 2" key="1">
    <citation type="submission" date="2016-07" db="EMBL/GenBank/DDBJ databases">
        <title>Bacillus oceanisediminis whole genome.</title>
        <authorList>
            <person name="Pal Y."/>
            <person name="Verma A."/>
            <person name="Mual P."/>
            <person name="Srinivasan K."/>
        </authorList>
    </citation>
    <scope>NUCLEOTIDE SEQUENCE [LARGE SCALE GENOMIC DNA]</scope>
    <source>
        <strain evidence="1 2">Bhandara28</strain>
    </source>
</reference>
<name>A0ABX3CJX5_9BACI</name>
<gene>
    <name evidence="1" type="ORF">BBV17_03680</name>
</gene>
<dbReference type="Proteomes" id="UP000180194">
    <property type="component" value="Unassembled WGS sequence"/>
</dbReference>
<sequence length="59" mass="6631">MEAMTQPKTIICPGCNRPLRSKKSIAKGIGPVCERKLEKLKNEPDEDQLKMELKEGDTC</sequence>